<sequence>MGYRVQVIALHEEVLAEKEIVENIRVHRIKLSTRNWSKSLPVQLIKYNELALRIFSQYTGFDIIHCHDLAPLPIAIALKLLSGRKIKVVYDAHEFETEVNELKGIRKKS</sequence>
<evidence type="ECO:0000259" key="1">
    <source>
        <dbReference type="Pfam" id="PF13439"/>
    </source>
</evidence>
<dbReference type="Pfam" id="PF13439">
    <property type="entry name" value="Glyco_transf_4"/>
    <property type="match status" value="1"/>
</dbReference>
<proteinExistence type="predicted"/>
<gene>
    <name evidence="2" type="ORF">S01H4_33736</name>
</gene>
<dbReference type="EMBL" id="BART01017785">
    <property type="protein sequence ID" value="GAG81943.1"/>
    <property type="molecule type" value="Genomic_DNA"/>
</dbReference>
<reference evidence="2" key="1">
    <citation type="journal article" date="2014" name="Front. Microbiol.">
        <title>High frequency of phylogenetically diverse reductive dehalogenase-homologous genes in deep subseafloor sedimentary metagenomes.</title>
        <authorList>
            <person name="Kawai M."/>
            <person name="Futagami T."/>
            <person name="Toyoda A."/>
            <person name="Takaki Y."/>
            <person name="Nishi S."/>
            <person name="Hori S."/>
            <person name="Arai W."/>
            <person name="Tsubouchi T."/>
            <person name="Morono Y."/>
            <person name="Uchiyama I."/>
            <person name="Ito T."/>
            <person name="Fujiyama A."/>
            <person name="Inagaki F."/>
            <person name="Takami H."/>
        </authorList>
    </citation>
    <scope>NUCLEOTIDE SEQUENCE</scope>
    <source>
        <strain evidence="2">Expedition CK06-06</strain>
    </source>
</reference>
<dbReference type="Gene3D" id="3.40.50.2000">
    <property type="entry name" value="Glycogen Phosphorylase B"/>
    <property type="match status" value="1"/>
</dbReference>
<dbReference type="InterPro" id="IPR028098">
    <property type="entry name" value="Glyco_trans_4-like_N"/>
</dbReference>
<comment type="caution">
    <text evidence="2">The sequence shown here is derived from an EMBL/GenBank/DDBJ whole genome shotgun (WGS) entry which is preliminary data.</text>
</comment>
<name>X1BCU3_9ZZZZ</name>
<dbReference type="AlphaFoldDB" id="X1BCU3"/>
<feature type="non-terminal residue" evidence="2">
    <location>
        <position position="109"/>
    </location>
</feature>
<accession>X1BCU3</accession>
<evidence type="ECO:0000313" key="2">
    <source>
        <dbReference type="EMBL" id="GAG81943.1"/>
    </source>
</evidence>
<organism evidence="2">
    <name type="scientific">marine sediment metagenome</name>
    <dbReference type="NCBI Taxonomy" id="412755"/>
    <lineage>
        <taxon>unclassified sequences</taxon>
        <taxon>metagenomes</taxon>
        <taxon>ecological metagenomes</taxon>
    </lineage>
</organism>
<protein>
    <recommendedName>
        <fullName evidence="1">Glycosyltransferase subfamily 4-like N-terminal domain-containing protein</fullName>
    </recommendedName>
</protein>
<feature type="domain" description="Glycosyltransferase subfamily 4-like N-terminal" evidence="1">
    <location>
        <begin position="1"/>
        <end position="96"/>
    </location>
</feature>
<dbReference type="SUPFAM" id="SSF53756">
    <property type="entry name" value="UDP-Glycosyltransferase/glycogen phosphorylase"/>
    <property type="match status" value="1"/>
</dbReference>